<dbReference type="EMBL" id="JANEYF010001877">
    <property type="protein sequence ID" value="KAJ8955506.1"/>
    <property type="molecule type" value="Genomic_DNA"/>
</dbReference>
<feature type="domain" description="DDE Tnp4" evidence="8">
    <location>
        <begin position="145"/>
        <end position="295"/>
    </location>
</feature>
<gene>
    <name evidence="9" type="ORF">NQ314_006889</name>
</gene>
<comment type="cofactor">
    <cofactor evidence="1">
        <name>a divalent metal cation</name>
        <dbReference type="ChEBI" id="CHEBI:60240"/>
    </cofactor>
</comment>
<evidence type="ECO:0000313" key="9">
    <source>
        <dbReference type="EMBL" id="KAJ8955506.1"/>
    </source>
</evidence>
<dbReference type="GO" id="GO:0016787">
    <property type="term" value="F:hydrolase activity"/>
    <property type="evidence" value="ECO:0007669"/>
    <property type="project" value="UniProtKB-KW"/>
</dbReference>
<evidence type="ECO:0000256" key="7">
    <source>
        <dbReference type="ARBA" id="ARBA00023242"/>
    </source>
</evidence>
<organism evidence="9 10">
    <name type="scientific">Rhamnusium bicolor</name>
    <dbReference type="NCBI Taxonomy" id="1586634"/>
    <lineage>
        <taxon>Eukaryota</taxon>
        <taxon>Metazoa</taxon>
        <taxon>Ecdysozoa</taxon>
        <taxon>Arthropoda</taxon>
        <taxon>Hexapoda</taxon>
        <taxon>Insecta</taxon>
        <taxon>Pterygota</taxon>
        <taxon>Neoptera</taxon>
        <taxon>Endopterygota</taxon>
        <taxon>Coleoptera</taxon>
        <taxon>Polyphaga</taxon>
        <taxon>Cucujiformia</taxon>
        <taxon>Chrysomeloidea</taxon>
        <taxon>Cerambycidae</taxon>
        <taxon>Lepturinae</taxon>
        <taxon>Rhagiini</taxon>
        <taxon>Rhamnusium</taxon>
    </lineage>
</organism>
<evidence type="ECO:0000256" key="2">
    <source>
        <dbReference type="ARBA" id="ARBA00004123"/>
    </source>
</evidence>
<reference evidence="9" key="1">
    <citation type="journal article" date="2023" name="Insect Mol. Biol.">
        <title>Genome sequencing provides insights into the evolution of gene families encoding plant cell wall-degrading enzymes in longhorned beetles.</title>
        <authorList>
            <person name="Shin N.R."/>
            <person name="Okamura Y."/>
            <person name="Kirsch R."/>
            <person name="Pauchet Y."/>
        </authorList>
    </citation>
    <scope>NUCLEOTIDE SEQUENCE</scope>
    <source>
        <strain evidence="9">RBIC_L_NR</strain>
    </source>
</reference>
<evidence type="ECO:0000256" key="6">
    <source>
        <dbReference type="ARBA" id="ARBA00022801"/>
    </source>
</evidence>
<dbReference type="AlphaFoldDB" id="A0AAV8YVI7"/>
<comment type="similarity">
    <text evidence="3">Belongs to the HARBI1 family.</text>
</comment>
<dbReference type="Pfam" id="PF13359">
    <property type="entry name" value="DDE_Tnp_4"/>
    <property type="match status" value="1"/>
</dbReference>
<evidence type="ECO:0000256" key="3">
    <source>
        <dbReference type="ARBA" id="ARBA00006958"/>
    </source>
</evidence>
<dbReference type="InterPro" id="IPR027806">
    <property type="entry name" value="HARBI1_dom"/>
</dbReference>
<evidence type="ECO:0000313" key="10">
    <source>
        <dbReference type="Proteomes" id="UP001162156"/>
    </source>
</evidence>
<dbReference type="GO" id="GO:0005634">
    <property type="term" value="C:nucleus"/>
    <property type="evidence" value="ECO:0007669"/>
    <property type="project" value="UniProtKB-SubCell"/>
</dbReference>
<proteinExistence type="inferred from homology"/>
<evidence type="ECO:0000256" key="1">
    <source>
        <dbReference type="ARBA" id="ARBA00001968"/>
    </source>
</evidence>
<sequence>MSESELDCVLLTELLDSSSNSSSSSNLSSSSAEHLLDSLLPEGLQERQNNEGFAENIIPLYTNKEFSKHFKVPRKVLLDLSTEFSRTEYYPKKDTGFKRISAEKCFLIYVCNKSNTVIIWPNEMEMTEICEEFNDMGFPDVVGCMDGCHIKIDKPQIDPESYINRKKYHSVQFQVVCESKKVIRDVFIGYPGSVHDARVFKNSPLYNTLPQKCRDKYILADSAYPCLRHVLTPYKDNGNLNEMERNFNYKLSHCRILIEHTFGLMKQRFRQLYHLKLRNIESICHFIRACCVLHNLIQLQGTEEVEDFADDVFIQENLRDNAENYENHDVAGLQFRNYIAAVLFNE</sequence>
<comment type="subcellular location">
    <subcellularLocation>
        <location evidence="2">Nucleus</location>
    </subcellularLocation>
</comment>
<dbReference type="Proteomes" id="UP001162156">
    <property type="component" value="Unassembled WGS sequence"/>
</dbReference>
<dbReference type="GO" id="GO:0004518">
    <property type="term" value="F:nuclease activity"/>
    <property type="evidence" value="ECO:0007669"/>
    <property type="project" value="UniProtKB-KW"/>
</dbReference>
<keyword evidence="4" id="KW-0540">Nuclease</keyword>
<dbReference type="PANTHER" id="PTHR22930:SF85">
    <property type="entry name" value="GH03217P-RELATED"/>
    <property type="match status" value="1"/>
</dbReference>
<comment type="caution">
    <text evidence="9">The sequence shown here is derived from an EMBL/GenBank/DDBJ whole genome shotgun (WGS) entry which is preliminary data.</text>
</comment>
<evidence type="ECO:0000256" key="5">
    <source>
        <dbReference type="ARBA" id="ARBA00022723"/>
    </source>
</evidence>
<dbReference type="GO" id="GO:0046872">
    <property type="term" value="F:metal ion binding"/>
    <property type="evidence" value="ECO:0007669"/>
    <property type="project" value="UniProtKB-KW"/>
</dbReference>
<keyword evidence="5" id="KW-0479">Metal-binding</keyword>
<dbReference type="InterPro" id="IPR045249">
    <property type="entry name" value="HARBI1-like"/>
</dbReference>
<name>A0AAV8YVI7_9CUCU</name>
<protein>
    <recommendedName>
        <fullName evidence="8">DDE Tnp4 domain-containing protein</fullName>
    </recommendedName>
</protein>
<keyword evidence="10" id="KW-1185">Reference proteome</keyword>
<dbReference type="PANTHER" id="PTHR22930">
    <property type="match status" value="1"/>
</dbReference>
<keyword evidence="7" id="KW-0539">Nucleus</keyword>
<keyword evidence="6" id="KW-0378">Hydrolase</keyword>
<accession>A0AAV8YVI7</accession>
<evidence type="ECO:0000259" key="8">
    <source>
        <dbReference type="Pfam" id="PF13359"/>
    </source>
</evidence>
<evidence type="ECO:0000256" key="4">
    <source>
        <dbReference type="ARBA" id="ARBA00022722"/>
    </source>
</evidence>